<keyword evidence="1" id="KW-0732">Signal</keyword>
<protein>
    <submittedName>
        <fullName evidence="4">Peptidase M61</fullName>
    </submittedName>
</protein>
<comment type="caution">
    <text evidence="4">The sequence shown here is derived from an EMBL/GenBank/DDBJ whole genome shotgun (WGS) entry which is preliminary data.</text>
</comment>
<dbReference type="SUPFAM" id="SSF50156">
    <property type="entry name" value="PDZ domain-like"/>
    <property type="match status" value="1"/>
</dbReference>
<dbReference type="Pfam" id="PF05299">
    <property type="entry name" value="Peptidase_M61"/>
    <property type="match status" value="1"/>
</dbReference>
<evidence type="ECO:0000259" key="3">
    <source>
        <dbReference type="Pfam" id="PF17899"/>
    </source>
</evidence>
<dbReference type="InterPro" id="IPR027268">
    <property type="entry name" value="Peptidase_M4/M1_CTD_sf"/>
</dbReference>
<sequence length="621" mass="69882">MRKIILSLGLVGFLWSCTSTQNAVSTTRNDVDVTIDLINVKDDKVLVTILPPAFTTETTTFHIPKTVPGTYSEDDYGRFIENVKAFDSKGNTLKIAKIDENSYVISDAKKLTKVTYLVNDTFDIESGEGFGEGDDVFSPAGTNINAGVNFLLNTHAFVGYFKGKEETPYKLTVTHPGNLLGVSAMTDADDSDTSDVFVMPKYASLVEMPIMYSKPDFTSFMVDDMEIIISVYSPTGKYTAAQITPHMETMMKAQKRFLGPINSTKKYAILLYLSDVEANDAKGYGALEHPTSTTVVMPEAMDLEMLQEQLKDVVSHEFFHIVTPLAVHSNEIQNFDFNNPQMSEHLWMYEGVTEYFANLFQVNQGLIDETEFFERMAVKIAQSRQLNDNMSFTKMSKNVFDAPYKDQYLNVYQKGALIAMCIDVQMRESSNGKRGILNLMQDLSKEYGINKAFKDSELFDKITELTYPEVGVFLNKHVSGETPIPYEFYFGKMGVTETTIEIAGNPFLKGQTEPYITVNPNTKEIVILPEIELNVFMTTLGIKNSDIIVAINDKDYNLDNIYDMIMTSMNWKDGEAISVKIKRDGKEKTLKGKIVMPKEKQDGYQSTDNAKKAVREAWLRG</sequence>
<proteinExistence type="predicted"/>
<dbReference type="SUPFAM" id="SSF55486">
    <property type="entry name" value="Metalloproteases ('zincins'), catalytic domain"/>
    <property type="match status" value="1"/>
</dbReference>
<evidence type="ECO:0000256" key="1">
    <source>
        <dbReference type="SAM" id="SignalP"/>
    </source>
</evidence>
<feature type="domain" description="Peptidase M61 N-terminal" evidence="3">
    <location>
        <begin position="33"/>
        <end position="214"/>
    </location>
</feature>
<feature type="signal peptide" evidence="1">
    <location>
        <begin position="1"/>
        <end position="23"/>
    </location>
</feature>
<reference evidence="5" key="1">
    <citation type="journal article" date="2019" name="Int. J. Syst. Evol. Microbiol.">
        <title>The Global Catalogue of Microorganisms (GCM) 10K type strain sequencing project: providing services to taxonomists for standard genome sequencing and annotation.</title>
        <authorList>
            <consortium name="The Broad Institute Genomics Platform"/>
            <consortium name="The Broad Institute Genome Sequencing Center for Infectious Disease"/>
            <person name="Wu L."/>
            <person name="Ma J."/>
        </authorList>
    </citation>
    <scope>NUCLEOTIDE SEQUENCE [LARGE SCALE GENOMIC DNA]</scope>
    <source>
        <strain evidence="5">KCTC 52644</strain>
    </source>
</reference>
<dbReference type="RefSeq" id="WP_379808506.1">
    <property type="nucleotide sequence ID" value="NZ_JBHUOL010000021.1"/>
</dbReference>
<organism evidence="4 5">
    <name type="scientific">Flavobacterium ardleyense</name>
    <dbReference type="NCBI Taxonomy" id="2038737"/>
    <lineage>
        <taxon>Bacteria</taxon>
        <taxon>Pseudomonadati</taxon>
        <taxon>Bacteroidota</taxon>
        <taxon>Flavobacteriia</taxon>
        <taxon>Flavobacteriales</taxon>
        <taxon>Flavobacteriaceae</taxon>
        <taxon>Flavobacterium</taxon>
    </lineage>
</organism>
<name>A0ABW5ZA13_9FLAO</name>
<evidence type="ECO:0000259" key="2">
    <source>
        <dbReference type="Pfam" id="PF05299"/>
    </source>
</evidence>
<keyword evidence="5" id="KW-1185">Reference proteome</keyword>
<feature type="domain" description="Peptidase M61 catalytic" evidence="2">
    <location>
        <begin position="312"/>
        <end position="418"/>
    </location>
</feature>
<dbReference type="Gene3D" id="1.10.390.10">
    <property type="entry name" value="Neutral Protease Domain 2"/>
    <property type="match status" value="1"/>
</dbReference>
<dbReference type="Gene3D" id="2.30.42.10">
    <property type="match status" value="1"/>
</dbReference>
<dbReference type="InterPro" id="IPR036034">
    <property type="entry name" value="PDZ_sf"/>
</dbReference>
<evidence type="ECO:0000313" key="5">
    <source>
        <dbReference type="Proteomes" id="UP001597549"/>
    </source>
</evidence>
<dbReference type="Gene3D" id="2.60.40.3650">
    <property type="match status" value="1"/>
</dbReference>
<feature type="chain" id="PRO_5047502901" evidence="1">
    <location>
        <begin position="24"/>
        <end position="621"/>
    </location>
</feature>
<gene>
    <name evidence="4" type="ORF">ACFSX9_13360</name>
</gene>
<evidence type="ECO:0000313" key="4">
    <source>
        <dbReference type="EMBL" id="MFD2909720.1"/>
    </source>
</evidence>
<accession>A0ABW5ZA13</accession>
<dbReference type="Proteomes" id="UP001597549">
    <property type="component" value="Unassembled WGS sequence"/>
</dbReference>
<dbReference type="EMBL" id="JBHUOL010000021">
    <property type="protein sequence ID" value="MFD2909720.1"/>
    <property type="molecule type" value="Genomic_DNA"/>
</dbReference>
<dbReference type="InterPro" id="IPR007963">
    <property type="entry name" value="Peptidase_M61_catalytic"/>
</dbReference>
<dbReference type="InterPro" id="IPR040756">
    <property type="entry name" value="Peptidase_M61_N"/>
</dbReference>
<dbReference type="Pfam" id="PF17899">
    <property type="entry name" value="Peptidase_M61_N"/>
    <property type="match status" value="1"/>
</dbReference>